<accession>A0A919PS14</accession>
<dbReference type="Gene3D" id="3.60.15.10">
    <property type="entry name" value="Ribonuclease Z/Hydroxyacylglutathione hydrolase-like"/>
    <property type="match status" value="1"/>
</dbReference>
<dbReference type="AlphaFoldDB" id="A0A919PS14"/>
<feature type="domain" description="Metallo-beta-lactamase" evidence="1">
    <location>
        <begin position="68"/>
        <end position="240"/>
    </location>
</feature>
<dbReference type="EMBL" id="BONQ01000125">
    <property type="protein sequence ID" value="GIG49830.1"/>
    <property type="molecule type" value="Genomic_DNA"/>
</dbReference>
<dbReference type="Proteomes" id="UP000660611">
    <property type="component" value="Unassembled WGS sequence"/>
</dbReference>
<evidence type="ECO:0000313" key="3">
    <source>
        <dbReference type="Proteomes" id="UP000660611"/>
    </source>
</evidence>
<dbReference type="InterPro" id="IPR050855">
    <property type="entry name" value="NDM-1-like"/>
</dbReference>
<evidence type="ECO:0000259" key="1">
    <source>
        <dbReference type="SMART" id="SM00849"/>
    </source>
</evidence>
<gene>
    <name evidence="2" type="ORF">Dsi01nite_078710</name>
</gene>
<dbReference type="PANTHER" id="PTHR42951:SF4">
    <property type="entry name" value="ACYL-COENZYME A THIOESTERASE MBLAC2"/>
    <property type="match status" value="1"/>
</dbReference>
<dbReference type="PANTHER" id="PTHR42951">
    <property type="entry name" value="METALLO-BETA-LACTAMASE DOMAIN-CONTAINING"/>
    <property type="match status" value="1"/>
</dbReference>
<dbReference type="SUPFAM" id="SSF56281">
    <property type="entry name" value="Metallo-hydrolase/oxidoreductase"/>
    <property type="match status" value="1"/>
</dbReference>
<protein>
    <recommendedName>
        <fullName evidence="1">Metallo-beta-lactamase domain-containing protein</fullName>
    </recommendedName>
</protein>
<sequence length="297" mass="32920">MTQGPRTLSGMVQLVDLTSGTPQPRPIDVHWISGSISAKHNTDPDIQVHEYDPHTFILRQNKAVHFEAPFVFLLFGNDRAMLLDTGATESPQYFPLRATVDDLIERWLAEHPRDGYQLLVLHTHSHGDHVAGDGQFAGRPDTTVVPATRDGAWAFFGFDVDPHRVARVDLGGRALECLATPGHNKAAVTYYDPHTGILFTGDTVYPGRLYVEDLPAFRASIERIIDFAGSRPVTHVLGCHIEMTNQPGVDYPMGTTFQPDEPPLQLTVEQLREVGTALTTIDGPGHHRFADFIIWTS</sequence>
<dbReference type="InterPro" id="IPR036866">
    <property type="entry name" value="RibonucZ/Hydroxyglut_hydro"/>
</dbReference>
<keyword evidence="3" id="KW-1185">Reference proteome</keyword>
<dbReference type="SMART" id="SM00849">
    <property type="entry name" value="Lactamase_B"/>
    <property type="match status" value="1"/>
</dbReference>
<dbReference type="Pfam" id="PF00753">
    <property type="entry name" value="Lactamase_B"/>
    <property type="match status" value="1"/>
</dbReference>
<evidence type="ECO:0000313" key="2">
    <source>
        <dbReference type="EMBL" id="GIG49830.1"/>
    </source>
</evidence>
<dbReference type="InterPro" id="IPR001279">
    <property type="entry name" value="Metallo-B-lactamas"/>
</dbReference>
<organism evidence="2 3">
    <name type="scientific">Dactylosporangium siamense</name>
    <dbReference type="NCBI Taxonomy" id="685454"/>
    <lineage>
        <taxon>Bacteria</taxon>
        <taxon>Bacillati</taxon>
        <taxon>Actinomycetota</taxon>
        <taxon>Actinomycetes</taxon>
        <taxon>Micromonosporales</taxon>
        <taxon>Micromonosporaceae</taxon>
        <taxon>Dactylosporangium</taxon>
    </lineage>
</organism>
<proteinExistence type="predicted"/>
<comment type="caution">
    <text evidence="2">The sequence shown here is derived from an EMBL/GenBank/DDBJ whole genome shotgun (WGS) entry which is preliminary data.</text>
</comment>
<name>A0A919PS14_9ACTN</name>
<reference evidence="2" key="1">
    <citation type="submission" date="2021-01" db="EMBL/GenBank/DDBJ databases">
        <title>Whole genome shotgun sequence of Dactylosporangium siamense NBRC 106093.</title>
        <authorList>
            <person name="Komaki H."/>
            <person name="Tamura T."/>
        </authorList>
    </citation>
    <scope>NUCLEOTIDE SEQUENCE</scope>
    <source>
        <strain evidence="2">NBRC 106093</strain>
    </source>
</reference>